<dbReference type="AlphaFoldDB" id="A0A2M8PE52"/>
<dbReference type="Gene3D" id="3.40.50.410">
    <property type="entry name" value="von Willebrand factor, type A domain"/>
    <property type="match status" value="1"/>
</dbReference>
<organism evidence="3 4">
    <name type="scientific">Candidatus Thermofonsia Clade 1 bacterium</name>
    <dbReference type="NCBI Taxonomy" id="2364210"/>
    <lineage>
        <taxon>Bacteria</taxon>
        <taxon>Bacillati</taxon>
        <taxon>Chloroflexota</taxon>
        <taxon>Candidatus Thermofontia</taxon>
        <taxon>Candidatus Thermofonsia Clade 1</taxon>
    </lineage>
</organism>
<sequence>MRGAPIQAVQQGVTMIHQELLNNPHAIETVYLSVITFADGAQQVAPLASVENFNPPTLRAEGQTALGAAITLLEQVMSRELIPNTEGRKGDYRPLVFLLTDGAPTDDWQPAVARFKQQHGNKIGAFVALGCGSNVNTETLHAITNDVLYMKDTTPDALKQFFRWVSSSIQKTSQRIGARPEESGLDAPPLPPVMKWDRST</sequence>
<evidence type="ECO:0000259" key="2">
    <source>
        <dbReference type="PROSITE" id="PS50234"/>
    </source>
</evidence>
<reference evidence="3 4" key="1">
    <citation type="submission" date="2017-11" db="EMBL/GenBank/DDBJ databases">
        <title>Evolution of Phototrophy in the Chloroflexi Phylum Driven by Horizontal Gene Transfer.</title>
        <authorList>
            <person name="Ward L.M."/>
            <person name="Hemp J."/>
            <person name="Shih P.M."/>
            <person name="Mcglynn S.E."/>
            <person name="Fischer W."/>
        </authorList>
    </citation>
    <scope>NUCLEOTIDE SEQUENCE [LARGE SCALE GENOMIC DNA]</scope>
    <source>
        <strain evidence="3">JP3_13</strain>
    </source>
</reference>
<gene>
    <name evidence="3" type="ORF">CUN49_08535</name>
</gene>
<dbReference type="PIRSF" id="PIRSF020634">
    <property type="entry name" value="TerY_vWA"/>
    <property type="match status" value="1"/>
</dbReference>
<protein>
    <submittedName>
        <fullName evidence="3">Tellurium resistance protein TerY</fullName>
    </submittedName>
</protein>
<evidence type="ECO:0000313" key="4">
    <source>
        <dbReference type="Proteomes" id="UP000229681"/>
    </source>
</evidence>
<dbReference type="InterPro" id="IPR011392">
    <property type="entry name" value="Tellurite-R_TerY"/>
</dbReference>
<name>A0A2M8PE52_9CHLR</name>
<dbReference type="PROSITE" id="PS50234">
    <property type="entry name" value="VWFA"/>
    <property type="match status" value="1"/>
</dbReference>
<feature type="domain" description="VWFA" evidence="2">
    <location>
        <begin position="47"/>
        <end position="165"/>
    </location>
</feature>
<proteinExistence type="predicted"/>
<dbReference type="Pfam" id="PF00092">
    <property type="entry name" value="VWA"/>
    <property type="match status" value="1"/>
</dbReference>
<dbReference type="Proteomes" id="UP000229681">
    <property type="component" value="Unassembled WGS sequence"/>
</dbReference>
<dbReference type="SUPFAM" id="SSF53300">
    <property type="entry name" value="vWA-like"/>
    <property type="match status" value="1"/>
</dbReference>
<dbReference type="EMBL" id="PGTM01000106">
    <property type="protein sequence ID" value="PJF35830.1"/>
    <property type="molecule type" value="Genomic_DNA"/>
</dbReference>
<evidence type="ECO:0000256" key="1">
    <source>
        <dbReference type="SAM" id="MobiDB-lite"/>
    </source>
</evidence>
<dbReference type="InterPro" id="IPR036465">
    <property type="entry name" value="vWFA_dom_sf"/>
</dbReference>
<dbReference type="InterPro" id="IPR002035">
    <property type="entry name" value="VWF_A"/>
</dbReference>
<comment type="caution">
    <text evidence="3">The sequence shown here is derived from an EMBL/GenBank/DDBJ whole genome shotgun (WGS) entry which is preliminary data.</text>
</comment>
<evidence type="ECO:0000313" key="3">
    <source>
        <dbReference type="EMBL" id="PJF35830.1"/>
    </source>
</evidence>
<feature type="region of interest" description="Disordered" evidence="1">
    <location>
        <begin position="173"/>
        <end position="200"/>
    </location>
</feature>
<accession>A0A2M8PE52</accession>